<feature type="chain" id="PRO_5026878571" description="C-type lectin domain-containing protein" evidence="1">
    <location>
        <begin position="21"/>
        <end position="226"/>
    </location>
</feature>
<feature type="signal peptide" evidence="1">
    <location>
        <begin position="1"/>
        <end position="20"/>
    </location>
</feature>
<feature type="domain" description="C-type lectin" evidence="2">
    <location>
        <begin position="77"/>
        <end position="219"/>
    </location>
</feature>
<evidence type="ECO:0000313" key="3">
    <source>
        <dbReference type="EMBL" id="CAC5357502.1"/>
    </source>
</evidence>
<accession>A0A6J7ZW99</accession>
<gene>
    <name evidence="3" type="ORF">MCOR_1155</name>
</gene>
<name>A0A6J7ZW99_MYTCO</name>
<dbReference type="AlphaFoldDB" id="A0A6J7ZW99"/>
<evidence type="ECO:0000313" key="4">
    <source>
        <dbReference type="Proteomes" id="UP000507470"/>
    </source>
</evidence>
<evidence type="ECO:0000256" key="1">
    <source>
        <dbReference type="SAM" id="SignalP"/>
    </source>
</evidence>
<dbReference type="Gene3D" id="3.10.100.10">
    <property type="entry name" value="Mannose-Binding Protein A, subunit A"/>
    <property type="match status" value="1"/>
</dbReference>
<reference evidence="3 4" key="1">
    <citation type="submission" date="2020-06" db="EMBL/GenBank/DDBJ databases">
        <authorList>
            <person name="Li R."/>
            <person name="Bekaert M."/>
        </authorList>
    </citation>
    <scope>NUCLEOTIDE SEQUENCE [LARGE SCALE GENOMIC DNA]</scope>
    <source>
        <strain evidence="4">wild</strain>
    </source>
</reference>
<protein>
    <recommendedName>
        <fullName evidence="2">C-type lectin domain-containing protein</fullName>
    </recommendedName>
</protein>
<dbReference type="EMBL" id="CACVKT020000204">
    <property type="protein sequence ID" value="CAC5357502.1"/>
    <property type="molecule type" value="Genomic_DNA"/>
</dbReference>
<keyword evidence="4" id="KW-1185">Reference proteome</keyword>
<dbReference type="Proteomes" id="UP000507470">
    <property type="component" value="Unassembled WGS sequence"/>
</dbReference>
<dbReference type="InterPro" id="IPR001304">
    <property type="entry name" value="C-type_lectin-like"/>
</dbReference>
<proteinExistence type="predicted"/>
<dbReference type="InterPro" id="IPR016186">
    <property type="entry name" value="C-type_lectin-like/link_sf"/>
</dbReference>
<organism evidence="3 4">
    <name type="scientific">Mytilus coruscus</name>
    <name type="common">Sea mussel</name>
    <dbReference type="NCBI Taxonomy" id="42192"/>
    <lineage>
        <taxon>Eukaryota</taxon>
        <taxon>Metazoa</taxon>
        <taxon>Spiralia</taxon>
        <taxon>Lophotrochozoa</taxon>
        <taxon>Mollusca</taxon>
        <taxon>Bivalvia</taxon>
        <taxon>Autobranchia</taxon>
        <taxon>Pteriomorphia</taxon>
        <taxon>Mytilida</taxon>
        <taxon>Mytiloidea</taxon>
        <taxon>Mytilidae</taxon>
        <taxon>Mytilinae</taxon>
        <taxon>Mytilus</taxon>
    </lineage>
</organism>
<dbReference type="SUPFAM" id="SSF56436">
    <property type="entry name" value="C-type lectin-like"/>
    <property type="match status" value="1"/>
</dbReference>
<keyword evidence="1" id="KW-0732">Signal</keyword>
<dbReference type="SMART" id="SM00034">
    <property type="entry name" value="CLECT"/>
    <property type="match status" value="1"/>
</dbReference>
<sequence>MRIQFVAALLCLVIFLHSEGKRQDNSHYKGKAKGPYKVRTKSHNELNGKEHNHDKCKSKGDPTKQCEAPCKTLSTTCPEGYSKLTNQSISPNCYLFEGNRTSDRPRWYAALARCISTPGAYLWIPETIEEADAIRDKFNIVEDGIDVHIGANNLIDSDTYVYAVTNDTFDWDNLPFGEQNGLLETLDGCMELEFNQNGIPNFVWDSDPCSSNEEAYICEFPIAQSS</sequence>
<dbReference type="OrthoDB" id="10295169at2759"/>
<evidence type="ECO:0000259" key="2">
    <source>
        <dbReference type="SMART" id="SM00034"/>
    </source>
</evidence>
<dbReference type="InterPro" id="IPR016187">
    <property type="entry name" value="CTDL_fold"/>
</dbReference>